<protein>
    <submittedName>
        <fullName evidence="1">Uncharacterized protein</fullName>
    </submittedName>
</protein>
<dbReference type="EMBL" id="MDED01000083">
    <property type="protein sequence ID" value="PPU70557.1"/>
    <property type="molecule type" value="Genomic_DNA"/>
</dbReference>
<sequence length="206" mass="22268">MDFAYGAGNFDQSRNCWKYEFKAGGGSLDYCMLGVVSKVSTEADGTKVYIQSHSDPQAEIYSQVDPGIEGLFVVGLDADKKIKVLAAKPATDMGQAGDCGCLNSKVIQVGPARYGWLSTAGGIWQGVQVTRYSLQVPVGSEIRDVSGIPRVSEKSPDETNELAVKTDGKPIAGMYPLEITRKRGDTVLETRLVSYDETKGVYPWSP</sequence>
<accession>A0A2S7D9S5</accession>
<dbReference type="AlphaFoldDB" id="A0A2S7D9S5"/>
<comment type="caution">
    <text evidence="1">The sequence shown here is derived from an EMBL/GenBank/DDBJ whole genome shotgun (WGS) entry which is preliminary data.</text>
</comment>
<organism evidence="1 2">
    <name type="scientific">Xanthomonas cucurbitae</name>
    <dbReference type="NCBI Taxonomy" id="56453"/>
    <lineage>
        <taxon>Bacteria</taxon>
        <taxon>Pseudomonadati</taxon>
        <taxon>Pseudomonadota</taxon>
        <taxon>Gammaproteobacteria</taxon>
        <taxon>Lysobacterales</taxon>
        <taxon>Lysobacteraceae</taxon>
        <taxon>Xanthomonas</taxon>
    </lineage>
</organism>
<proteinExistence type="predicted"/>
<evidence type="ECO:0000313" key="2">
    <source>
        <dbReference type="Proteomes" id="UP000239561"/>
    </source>
</evidence>
<gene>
    <name evidence="1" type="ORF">XcuCFBP2542_18585</name>
</gene>
<name>A0A2S7D9S5_9XANT</name>
<dbReference type="Proteomes" id="UP000239561">
    <property type="component" value="Unassembled WGS sequence"/>
</dbReference>
<evidence type="ECO:0000313" key="1">
    <source>
        <dbReference type="EMBL" id="PPU70557.1"/>
    </source>
</evidence>
<reference evidence="1 2" key="1">
    <citation type="submission" date="2016-08" db="EMBL/GenBank/DDBJ databases">
        <authorList>
            <person name="Seilhamer J.J."/>
        </authorList>
    </citation>
    <scope>NUCLEOTIDE SEQUENCE [LARGE SCALE GENOMIC DNA]</scope>
    <source>
        <strain evidence="1 2">CFBP2542</strain>
    </source>
</reference>